<dbReference type="PROSITE" id="PS51257">
    <property type="entry name" value="PROKAR_LIPOPROTEIN"/>
    <property type="match status" value="1"/>
</dbReference>
<proteinExistence type="predicted"/>
<evidence type="ECO:0000313" key="1">
    <source>
        <dbReference type="EMBL" id="RYU94996.1"/>
    </source>
</evidence>
<gene>
    <name evidence="1" type="ORF">EWM59_14020</name>
</gene>
<dbReference type="AlphaFoldDB" id="A0A4Q5LYK5"/>
<name>A0A4Q5LYK5_9BACT</name>
<comment type="caution">
    <text evidence="1">The sequence shown here is derived from an EMBL/GenBank/DDBJ whole genome shotgun (WGS) entry which is preliminary data.</text>
</comment>
<accession>A0A4Q5LYK5</accession>
<protein>
    <submittedName>
        <fullName evidence="1">DUF4292 domain-containing protein</fullName>
    </submittedName>
</protein>
<organism evidence="1 2">
    <name type="scientific">Emticicia agri</name>
    <dbReference type="NCBI Taxonomy" id="2492393"/>
    <lineage>
        <taxon>Bacteria</taxon>
        <taxon>Pseudomonadati</taxon>
        <taxon>Bacteroidota</taxon>
        <taxon>Cytophagia</taxon>
        <taxon>Cytophagales</taxon>
        <taxon>Leadbetterellaceae</taxon>
        <taxon>Emticicia</taxon>
    </lineage>
</organism>
<dbReference type="EMBL" id="SEWF01000019">
    <property type="protein sequence ID" value="RYU94996.1"/>
    <property type="molecule type" value="Genomic_DNA"/>
</dbReference>
<dbReference type="Pfam" id="PF14125">
    <property type="entry name" value="DUF4292"/>
    <property type="match status" value="1"/>
</dbReference>
<dbReference type="InterPro" id="IPR025634">
    <property type="entry name" value="DUF4292"/>
</dbReference>
<sequence length="276" mass="31226">MSSRYIILTFSCLIVLFTTSCKRQKIHKTETKDSTNVVVTPTDIPANTDTANSPTPIAKVDVAPAEIDFKFLKIRSKIDYSSGSESQSFPVTVHIEKDNKIWLSIAVGLEAARGLITKDSIIFLDRLHRTYYKYDFATLSRQFNFNLSYDLVQSILIGNMPIKKREGDEVMKQEDNFIIRQQENTVQIENFIAAPNLKLQKLIAADATGSSKMQIDYSNFLAINNFLFPQAILAKIDAPKDDKTNQTLINLQHNRIEFLDESPGFSFSIPKGYSPK</sequence>
<dbReference type="RefSeq" id="WP_130021610.1">
    <property type="nucleotide sequence ID" value="NZ_SEWF01000019.1"/>
</dbReference>
<dbReference type="Proteomes" id="UP000293162">
    <property type="component" value="Unassembled WGS sequence"/>
</dbReference>
<evidence type="ECO:0000313" key="2">
    <source>
        <dbReference type="Proteomes" id="UP000293162"/>
    </source>
</evidence>
<reference evidence="1 2" key="1">
    <citation type="submission" date="2019-02" db="EMBL/GenBank/DDBJ databases">
        <title>Bacterial novel species Emticicia sp. 17J42-9 isolated from soil.</title>
        <authorList>
            <person name="Jung H.-Y."/>
        </authorList>
    </citation>
    <scope>NUCLEOTIDE SEQUENCE [LARGE SCALE GENOMIC DNA]</scope>
    <source>
        <strain evidence="1 2">17J42-9</strain>
    </source>
</reference>
<dbReference type="OrthoDB" id="849114at2"/>
<keyword evidence="2" id="KW-1185">Reference proteome</keyword>